<reference evidence="10 11" key="1">
    <citation type="submission" date="2021-03" db="EMBL/GenBank/DDBJ databases">
        <title>Geobacter metallireducens gen. nov. sp. nov., a microorganism capable of coupling the complete oxidation of organic compounds to the reduction of iron and other metals.</title>
        <authorList>
            <person name="Li Y."/>
        </authorList>
    </citation>
    <scope>NUCLEOTIDE SEQUENCE [LARGE SCALE GENOMIC DNA]</scope>
    <source>
        <strain evidence="10 11">Jerry-YX</strain>
    </source>
</reference>
<gene>
    <name evidence="10" type="ORF">JZM60_04145</name>
</gene>
<dbReference type="Pfam" id="PF04143">
    <property type="entry name" value="Sulf_transp"/>
    <property type="match status" value="1"/>
</dbReference>
<evidence type="ECO:0000256" key="7">
    <source>
        <dbReference type="ARBA" id="ARBA00023136"/>
    </source>
</evidence>
<evidence type="ECO:0000256" key="4">
    <source>
        <dbReference type="ARBA" id="ARBA00022519"/>
    </source>
</evidence>
<keyword evidence="3" id="KW-1003">Cell membrane</keyword>
<feature type="transmembrane region" description="Helical" evidence="9">
    <location>
        <begin position="115"/>
        <end position="141"/>
    </location>
</feature>
<evidence type="ECO:0000256" key="6">
    <source>
        <dbReference type="ARBA" id="ARBA00022989"/>
    </source>
</evidence>
<evidence type="ECO:0000256" key="2">
    <source>
        <dbReference type="ARBA" id="ARBA00022448"/>
    </source>
</evidence>
<evidence type="ECO:0000256" key="8">
    <source>
        <dbReference type="ARBA" id="ARBA00035655"/>
    </source>
</evidence>
<keyword evidence="7 9" id="KW-0472">Membrane</keyword>
<keyword evidence="6 9" id="KW-1133">Transmembrane helix</keyword>
<dbReference type="RefSeq" id="WP_207164256.1">
    <property type="nucleotide sequence ID" value="NZ_CP071382.1"/>
</dbReference>
<dbReference type="Proteomes" id="UP000663651">
    <property type="component" value="Chromosome"/>
</dbReference>
<protein>
    <submittedName>
        <fullName evidence="10">YeeE/YedE family protein</fullName>
    </submittedName>
</protein>
<evidence type="ECO:0000313" key="10">
    <source>
        <dbReference type="EMBL" id="QSV46477.1"/>
    </source>
</evidence>
<feature type="transmembrane region" description="Helical" evidence="9">
    <location>
        <begin position="70"/>
        <end position="88"/>
    </location>
</feature>
<sequence length="180" mass="19443">MESKNNQNIPYWNWIPAAFALSGIIVFIFATYGPPASSSGFVSTLNGFIAWMAPEYAASKAHYRAIPGPGSWLFTFVLGMAIGGFIAGRTNKEIPVRDIPPIWKQRFGESRAKRYAATFFAGFLILFGSRLAGGCTLGLFISGSTQLAISGLYFGGVIFAVAMFTARVLYGKSAGKEDIQ</sequence>
<evidence type="ECO:0000256" key="5">
    <source>
        <dbReference type="ARBA" id="ARBA00022692"/>
    </source>
</evidence>
<dbReference type="EMBL" id="CP071382">
    <property type="protein sequence ID" value="QSV46477.1"/>
    <property type="molecule type" value="Genomic_DNA"/>
</dbReference>
<name>A0ABX7Q4V5_9BACT</name>
<feature type="transmembrane region" description="Helical" evidence="9">
    <location>
        <begin position="147"/>
        <end position="170"/>
    </location>
</feature>
<accession>A0ABX7Q4V5</accession>
<dbReference type="PANTHER" id="PTHR30574:SF1">
    <property type="entry name" value="SULPHUR TRANSPORT DOMAIN-CONTAINING PROTEIN"/>
    <property type="match status" value="1"/>
</dbReference>
<evidence type="ECO:0000313" key="11">
    <source>
        <dbReference type="Proteomes" id="UP000663651"/>
    </source>
</evidence>
<dbReference type="InterPro" id="IPR007272">
    <property type="entry name" value="Sulf_transp_TsuA/YedE"/>
</dbReference>
<comment type="similarity">
    <text evidence="8">Belongs to the TsuA/YedE (TC 9.B.102) family.</text>
</comment>
<keyword evidence="11" id="KW-1185">Reference proteome</keyword>
<keyword evidence="2" id="KW-0813">Transport</keyword>
<organism evidence="10 11">
    <name type="scientific">Geobacter benzoatilyticus</name>
    <dbReference type="NCBI Taxonomy" id="2815309"/>
    <lineage>
        <taxon>Bacteria</taxon>
        <taxon>Pseudomonadati</taxon>
        <taxon>Thermodesulfobacteriota</taxon>
        <taxon>Desulfuromonadia</taxon>
        <taxon>Geobacterales</taxon>
        <taxon>Geobacteraceae</taxon>
        <taxon>Geobacter</taxon>
    </lineage>
</organism>
<comment type="subcellular location">
    <subcellularLocation>
        <location evidence="1">Cell inner membrane</location>
        <topology evidence="1">Multi-pass membrane protein</topology>
    </subcellularLocation>
</comment>
<keyword evidence="5 9" id="KW-0812">Transmembrane</keyword>
<proteinExistence type="inferred from homology"/>
<evidence type="ECO:0000256" key="1">
    <source>
        <dbReference type="ARBA" id="ARBA00004429"/>
    </source>
</evidence>
<keyword evidence="4" id="KW-0997">Cell inner membrane</keyword>
<feature type="transmembrane region" description="Helical" evidence="9">
    <location>
        <begin position="12"/>
        <end position="32"/>
    </location>
</feature>
<evidence type="ECO:0000256" key="9">
    <source>
        <dbReference type="SAM" id="Phobius"/>
    </source>
</evidence>
<dbReference type="PANTHER" id="PTHR30574">
    <property type="entry name" value="INNER MEMBRANE PROTEIN YEDE"/>
    <property type="match status" value="1"/>
</dbReference>
<evidence type="ECO:0000256" key="3">
    <source>
        <dbReference type="ARBA" id="ARBA00022475"/>
    </source>
</evidence>